<dbReference type="AlphaFoldDB" id="A0A427AGQ0"/>
<name>A0A427AGQ0_ENSVE</name>
<dbReference type="EMBL" id="AMZH03002492">
    <property type="protein sequence ID" value="RRT75390.1"/>
    <property type="molecule type" value="Genomic_DNA"/>
</dbReference>
<dbReference type="PANTHER" id="PTHR33223:SF10">
    <property type="entry name" value="AMINOTRANSFERASE-LIKE PLANT MOBILE DOMAIN-CONTAINING PROTEIN"/>
    <property type="match status" value="1"/>
</dbReference>
<evidence type="ECO:0000256" key="1">
    <source>
        <dbReference type="SAM" id="MobiDB-lite"/>
    </source>
</evidence>
<dbReference type="PANTHER" id="PTHR33223">
    <property type="entry name" value="CCHC-TYPE DOMAIN-CONTAINING PROTEIN"/>
    <property type="match status" value="1"/>
</dbReference>
<comment type="caution">
    <text evidence="2">The sequence shown here is derived from an EMBL/GenBank/DDBJ whole genome shotgun (WGS) entry which is preliminary data.</text>
</comment>
<accession>A0A427AGQ0</accession>
<feature type="region of interest" description="Disordered" evidence="1">
    <location>
        <begin position="28"/>
        <end position="53"/>
    </location>
</feature>
<evidence type="ECO:0000313" key="2">
    <source>
        <dbReference type="EMBL" id="RRT75390.1"/>
    </source>
</evidence>
<sequence>MIQAIVPYIPQLAQAPMHQCPDVPRQMLQQEAPQSRPTQGEHPDSGALHHPPIEATIENPNALVSQPVNHSRDVMRTPLESDVVSSDSTNSVREQLCQVNQRLDEVQRDFVRSKEIGETTKGGSPFAPEILDKPIPSSFRLLTLEPYDGSIDPSEHVAMFRAQMALYDTSDALMCCTFPTTLRGSARIFATEVRRMPDTHPTLAIQAFLMELRPSRFFWSLIERPSSMVPEMLQRVNQYVVAETLVAGKREDHKKSRGDKP</sequence>
<organism evidence="2 3">
    <name type="scientific">Ensete ventricosum</name>
    <name type="common">Abyssinian banana</name>
    <name type="synonym">Musa ensete</name>
    <dbReference type="NCBI Taxonomy" id="4639"/>
    <lineage>
        <taxon>Eukaryota</taxon>
        <taxon>Viridiplantae</taxon>
        <taxon>Streptophyta</taxon>
        <taxon>Embryophyta</taxon>
        <taxon>Tracheophyta</taxon>
        <taxon>Spermatophyta</taxon>
        <taxon>Magnoliopsida</taxon>
        <taxon>Liliopsida</taxon>
        <taxon>Zingiberales</taxon>
        <taxon>Musaceae</taxon>
        <taxon>Ensete</taxon>
    </lineage>
</organism>
<protein>
    <recommendedName>
        <fullName evidence="4">Retrotransposon gag domain-containing protein</fullName>
    </recommendedName>
</protein>
<gene>
    <name evidence="2" type="ORF">B296_00031262</name>
</gene>
<dbReference type="Proteomes" id="UP000287651">
    <property type="component" value="Unassembled WGS sequence"/>
</dbReference>
<proteinExistence type="predicted"/>
<evidence type="ECO:0000313" key="3">
    <source>
        <dbReference type="Proteomes" id="UP000287651"/>
    </source>
</evidence>
<feature type="compositionally biased region" description="Polar residues" evidence="1">
    <location>
        <begin position="28"/>
        <end position="38"/>
    </location>
</feature>
<evidence type="ECO:0008006" key="4">
    <source>
        <dbReference type="Google" id="ProtNLM"/>
    </source>
</evidence>
<reference evidence="2 3" key="1">
    <citation type="journal article" date="2014" name="Agronomy (Basel)">
        <title>A Draft Genome Sequence for Ensete ventricosum, the Drought-Tolerant Tree Against Hunger.</title>
        <authorList>
            <person name="Harrison J."/>
            <person name="Moore K.A."/>
            <person name="Paszkiewicz K."/>
            <person name="Jones T."/>
            <person name="Grant M."/>
            <person name="Ambacheew D."/>
            <person name="Muzemil S."/>
            <person name="Studholme D.J."/>
        </authorList>
    </citation>
    <scope>NUCLEOTIDE SEQUENCE [LARGE SCALE GENOMIC DNA]</scope>
</reference>